<evidence type="ECO:0000256" key="8">
    <source>
        <dbReference type="ARBA" id="ARBA00023004"/>
    </source>
</evidence>
<keyword evidence="19" id="KW-1185">Reference proteome</keyword>
<dbReference type="InterPro" id="IPR011662">
    <property type="entry name" value="Secretin/TonB_short_N"/>
</dbReference>
<dbReference type="NCBIfam" id="TIGR01783">
    <property type="entry name" value="TonB-siderophor"/>
    <property type="match status" value="1"/>
</dbReference>
<evidence type="ECO:0000256" key="13">
    <source>
        <dbReference type="ARBA" id="ARBA00023237"/>
    </source>
</evidence>
<keyword evidence="12 18" id="KW-0675">Receptor</keyword>
<evidence type="ECO:0000256" key="2">
    <source>
        <dbReference type="ARBA" id="ARBA00009810"/>
    </source>
</evidence>
<evidence type="ECO:0000256" key="1">
    <source>
        <dbReference type="ARBA" id="ARBA00004571"/>
    </source>
</evidence>
<evidence type="ECO:0000256" key="6">
    <source>
        <dbReference type="ARBA" id="ARBA00022692"/>
    </source>
</evidence>
<keyword evidence="9" id="KW-0406">Ion transport</keyword>
<gene>
    <name evidence="18" type="ORF">DFR40_3323</name>
</gene>
<dbReference type="Gene3D" id="3.55.50.30">
    <property type="match status" value="1"/>
</dbReference>
<evidence type="ECO:0000259" key="17">
    <source>
        <dbReference type="SMART" id="SM00965"/>
    </source>
</evidence>
<evidence type="ECO:0000313" key="19">
    <source>
        <dbReference type="Proteomes" id="UP000270626"/>
    </source>
</evidence>
<dbReference type="Pfam" id="PF07715">
    <property type="entry name" value="Plug"/>
    <property type="match status" value="1"/>
</dbReference>
<dbReference type="Proteomes" id="UP000270626">
    <property type="component" value="Unassembled WGS sequence"/>
</dbReference>
<dbReference type="InterPro" id="IPR000531">
    <property type="entry name" value="Beta-barrel_TonB"/>
</dbReference>
<evidence type="ECO:0000256" key="7">
    <source>
        <dbReference type="ARBA" id="ARBA00022729"/>
    </source>
</evidence>
<proteinExistence type="inferred from homology"/>
<dbReference type="GO" id="GO:0015344">
    <property type="term" value="F:siderophore uptake transmembrane transporter activity"/>
    <property type="evidence" value="ECO:0007669"/>
    <property type="project" value="TreeGrafter"/>
</dbReference>
<feature type="chain" id="PRO_5019769731" evidence="16">
    <location>
        <begin position="33"/>
        <end position="819"/>
    </location>
</feature>
<dbReference type="PANTHER" id="PTHR32552">
    <property type="entry name" value="FERRICHROME IRON RECEPTOR-RELATED"/>
    <property type="match status" value="1"/>
</dbReference>
<dbReference type="SUPFAM" id="SSF56935">
    <property type="entry name" value="Porins"/>
    <property type="match status" value="1"/>
</dbReference>
<keyword evidence="3 14" id="KW-0813">Transport</keyword>
<dbReference type="GO" id="GO:0015891">
    <property type="term" value="P:siderophore transport"/>
    <property type="evidence" value="ECO:0007669"/>
    <property type="project" value="InterPro"/>
</dbReference>
<keyword evidence="4 14" id="KW-1134">Transmembrane beta strand</keyword>
<evidence type="ECO:0000256" key="12">
    <source>
        <dbReference type="ARBA" id="ARBA00023170"/>
    </source>
</evidence>
<keyword evidence="5" id="KW-0410">Iron transport</keyword>
<dbReference type="Gene3D" id="2.40.170.20">
    <property type="entry name" value="TonB-dependent receptor, beta-barrel domain"/>
    <property type="match status" value="1"/>
</dbReference>
<evidence type="ECO:0000256" key="16">
    <source>
        <dbReference type="SAM" id="SignalP"/>
    </source>
</evidence>
<comment type="subcellular location">
    <subcellularLocation>
        <location evidence="1 14">Cell outer membrane</location>
        <topology evidence="1 14">Multi-pass membrane protein</topology>
    </subcellularLocation>
</comment>
<evidence type="ECO:0000256" key="3">
    <source>
        <dbReference type="ARBA" id="ARBA00022448"/>
    </source>
</evidence>
<dbReference type="InterPro" id="IPR010105">
    <property type="entry name" value="TonB_sidphr_rcpt"/>
</dbReference>
<evidence type="ECO:0000256" key="5">
    <source>
        <dbReference type="ARBA" id="ARBA00022496"/>
    </source>
</evidence>
<keyword evidence="11 14" id="KW-0472">Membrane</keyword>
<evidence type="ECO:0000256" key="15">
    <source>
        <dbReference type="RuleBase" id="RU003357"/>
    </source>
</evidence>
<name>A0A495VM60_9RHOO</name>
<keyword evidence="7 16" id="KW-0732">Signal</keyword>
<comment type="similarity">
    <text evidence="2 14 15">Belongs to the TonB-dependent receptor family.</text>
</comment>
<evidence type="ECO:0000256" key="14">
    <source>
        <dbReference type="PROSITE-ProRule" id="PRU01360"/>
    </source>
</evidence>
<evidence type="ECO:0000256" key="10">
    <source>
        <dbReference type="ARBA" id="ARBA00023077"/>
    </source>
</evidence>
<sequence>MHQHAHQPPFQRQLCTLLCLAGLAGQVPIAIAAEPPAATSAARAVDIGPGPLSEVLARYAASAGVALSFDAASLRQIQSPGLKGSYGVQQGFDRLLAGSGMEAVQTSSGNFALRRLVVHGSGEATLPAVTVNASGPRSTTENSGSYASGGASVFKGVEKIREIPQPVTVMTRQLIDDRALLDLHDVLQNTTGIAVDYVDSERVTYYSRGFQLDAIQVDGLTFNPGGSAFIQPDTAVLDRVEVLRGASGMIRGTGNPSGAMNLVRKRPTKDSQASARLTLGSWDRRRLEADLSTPLNEAGTLRSRFVAVKDKKGFFQDVKQEDREVFYGVIEADLGPRTTLTASLQHADLKATGSWGNLPRNFDGSSLDLPRSTFLGADWNKWNRENQQAYVELQHQFDNEWTLKLNTAYARLKLNDFKQSYFTRNSTTNPYQFSVTTAEYVGAQSDQLAAGLTANGPFELLGRKHGLVVGLEKLRIKSRDSWGRGSLFPVTVDIRDFDPRSSYPEQAVDLSGIAPSKPVYTTQTAAFATTRLSLTDRLSALLGARANWYEYDSHVPPANASVVTHYKINREVTPYAGLVYDLTPQLSAYASYTEIFQPQNVLDASGNMLAPITGEDYEIGFKGEFLNGRLNATLGMFRIDNNGKAVEDTASTTPCPPSNLTGYCRVAGGEQRSEGWELELSGEIQPKWQVFAGYTNTRTKYLRDTAANTGQPLRSIDPKHQLRLFTTYNLSSWLPGLTVGGGAQIQSDAYARSGSVVARQSGYAIYNAMLAYRFAKAYSLQLNVNNLFDKVYYKKFAPTGISNYYGDPRNLMLTFRADL</sequence>
<evidence type="ECO:0000313" key="18">
    <source>
        <dbReference type="EMBL" id="RKT49657.1"/>
    </source>
</evidence>
<feature type="signal peptide" evidence="16">
    <location>
        <begin position="1"/>
        <end position="32"/>
    </location>
</feature>
<dbReference type="InterPro" id="IPR036942">
    <property type="entry name" value="Beta-barrel_TonB_sf"/>
</dbReference>
<comment type="caution">
    <text evidence="18">The sequence shown here is derived from an EMBL/GenBank/DDBJ whole genome shotgun (WGS) entry which is preliminary data.</text>
</comment>
<reference evidence="18 19" key="1">
    <citation type="submission" date="2018-10" db="EMBL/GenBank/DDBJ databases">
        <title>Genomic Encyclopedia of Type Strains, Phase IV (KMG-IV): sequencing the most valuable type-strain genomes for metagenomic binning, comparative biology and taxonomic classification.</title>
        <authorList>
            <person name="Goeker M."/>
        </authorList>
    </citation>
    <scope>NUCLEOTIDE SEQUENCE [LARGE SCALE GENOMIC DNA]</scope>
    <source>
        <strain evidence="18 19">DSM 23841</strain>
    </source>
</reference>
<dbReference type="SMART" id="SM00965">
    <property type="entry name" value="STN"/>
    <property type="match status" value="1"/>
</dbReference>
<feature type="domain" description="Secretin/TonB short N-terminal" evidence="17">
    <location>
        <begin position="65"/>
        <end position="116"/>
    </location>
</feature>
<dbReference type="AlphaFoldDB" id="A0A495VM60"/>
<dbReference type="GO" id="GO:0038023">
    <property type="term" value="F:signaling receptor activity"/>
    <property type="evidence" value="ECO:0007669"/>
    <property type="project" value="InterPro"/>
</dbReference>
<dbReference type="FunFam" id="2.170.130.10:FF:000010">
    <property type="entry name" value="Ferripyoverdine receptor"/>
    <property type="match status" value="1"/>
</dbReference>
<keyword evidence="10 15" id="KW-0798">TonB box</keyword>
<dbReference type="EMBL" id="RBXP01000020">
    <property type="protein sequence ID" value="RKT49657.1"/>
    <property type="molecule type" value="Genomic_DNA"/>
</dbReference>
<keyword evidence="13 14" id="KW-0998">Cell outer membrane</keyword>
<organism evidence="18 19">
    <name type="scientific">Azonexus fungiphilus</name>
    <dbReference type="NCBI Taxonomy" id="146940"/>
    <lineage>
        <taxon>Bacteria</taxon>
        <taxon>Pseudomonadati</taxon>
        <taxon>Pseudomonadota</taxon>
        <taxon>Betaproteobacteria</taxon>
        <taxon>Rhodocyclales</taxon>
        <taxon>Azonexaceae</taxon>
        <taxon>Azonexus</taxon>
    </lineage>
</organism>
<keyword evidence="8" id="KW-0408">Iron</keyword>
<dbReference type="InterPro" id="IPR039426">
    <property type="entry name" value="TonB-dep_rcpt-like"/>
</dbReference>
<dbReference type="PANTHER" id="PTHR32552:SF74">
    <property type="entry name" value="HYDROXAMATE SIDEROPHORE RECEPTOR FHUE"/>
    <property type="match status" value="1"/>
</dbReference>
<dbReference type="OrthoDB" id="174652at2"/>
<evidence type="ECO:0000256" key="11">
    <source>
        <dbReference type="ARBA" id="ARBA00023136"/>
    </source>
</evidence>
<dbReference type="Gene3D" id="2.170.130.10">
    <property type="entry name" value="TonB-dependent receptor, plug domain"/>
    <property type="match status" value="1"/>
</dbReference>
<dbReference type="GO" id="GO:0009279">
    <property type="term" value="C:cell outer membrane"/>
    <property type="evidence" value="ECO:0007669"/>
    <property type="project" value="UniProtKB-SubCell"/>
</dbReference>
<dbReference type="RefSeq" id="WP_121459578.1">
    <property type="nucleotide sequence ID" value="NZ_RBXP01000020.1"/>
</dbReference>
<dbReference type="InterPro" id="IPR037066">
    <property type="entry name" value="Plug_dom_sf"/>
</dbReference>
<dbReference type="InterPro" id="IPR012910">
    <property type="entry name" value="Plug_dom"/>
</dbReference>
<evidence type="ECO:0000256" key="9">
    <source>
        <dbReference type="ARBA" id="ARBA00023065"/>
    </source>
</evidence>
<accession>A0A495VM60</accession>
<dbReference type="CDD" id="cd01347">
    <property type="entry name" value="ligand_gated_channel"/>
    <property type="match status" value="1"/>
</dbReference>
<keyword evidence="6 14" id="KW-0812">Transmembrane</keyword>
<dbReference type="PROSITE" id="PS52016">
    <property type="entry name" value="TONB_DEPENDENT_REC_3"/>
    <property type="match status" value="1"/>
</dbReference>
<evidence type="ECO:0000256" key="4">
    <source>
        <dbReference type="ARBA" id="ARBA00022452"/>
    </source>
</evidence>
<dbReference type="Pfam" id="PF00593">
    <property type="entry name" value="TonB_dep_Rec_b-barrel"/>
    <property type="match status" value="1"/>
</dbReference>
<protein>
    <submittedName>
        <fullName evidence="18">Outer membrane receptor for ferric coprogen and ferric-rhodotorulic acid</fullName>
    </submittedName>
</protein>